<dbReference type="Gene3D" id="3.40.630.30">
    <property type="match status" value="1"/>
</dbReference>
<keyword evidence="2" id="KW-1185">Reference proteome</keyword>
<keyword evidence="1" id="KW-0808">Transferase</keyword>
<protein>
    <submittedName>
        <fullName evidence="1">N-acetyltransferase</fullName>
    </submittedName>
</protein>
<gene>
    <name evidence="1" type="ORF">Xmir_01189</name>
</gene>
<dbReference type="EMBL" id="NITZ01000004">
    <property type="protein sequence ID" value="PHM49738.1"/>
    <property type="molecule type" value="Genomic_DNA"/>
</dbReference>
<comment type="caution">
    <text evidence="1">The sequence shown here is derived from an EMBL/GenBank/DDBJ whole genome shotgun (WGS) entry which is preliminary data.</text>
</comment>
<dbReference type="AlphaFoldDB" id="A0A2D0JTT2"/>
<name>A0A2D0JTT2_9GAMM</name>
<dbReference type="GO" id="GO:0016740">
    <property type="term" value="F:transferase activity"/>
    <property type="evidence" value="ECO:0007669"/>
    <property type="project" value="UniProtKB-KW"/>
</dbReference>
<reference evidence="1 2" key="1">
    <citation type="journal article" date="2017" name="Nat. Microbiol.">
        <title>Natural product diversity associated with the nematode symbionts Photorhabdus and Xenorhabdus.</title>
        <authorList>
            <person name="Tobias N.J."/>
            <person name="Wolff H."/>
            <person name="Djahanschiri B."/>
            <person name="Grundmann F."/>
            <person name="Kronenwerth M."/>
            <person name="Shi Y.M."/>
            <person name="Simonyi S."/>
            <person name="Grun P."/>
            <person name="Shapiro-Ilan D."/>
            <person name="Pidot S.J."/>
            <person name="Stinear T.P."/>
            <person name="Ebersberger I."/>
            <person name="Bode H.B."/>
        </authorList>
    </citation>
    <scope>NUCLEOTIDE SEQUENCE [LARGE SCALE GENOMIC DNA]</scope>
    <source>
        <strain evidence="1 2">DSM 17902</strain>
    </source>
</reference>
<sequence>MLNREEHDATVGAGHHSAIIMEEKYYPEYQAKIKEVNQNDMLSALNEIQRNESSYWYESIRETIFGSGHHNTFISTCGSIRNTFNPAYVTGSLNNYRHFVCSVTNKTVGIIILMLAKPNISDNNIDQMAFLLTYPNGYGYGGLLVQHVVNISFALGHQGILRVYSEQDAEIFYKKLGFVPINSPDFNFFNLKYMELNPANSHKWHNANGEYQEPVN</sequence>
<evidence type="ECO:0000313" key="2">
    <source>
        <dbReference type="Proteomes" id="UP000221980"/>
    </source>
</evidence>
<dbReference type="Proteomes" id="UP000221980">
    <property type="component" value="Unassembled WGS sequence"/>
</dbReference>
<dbReference type="SUPFAM" id="SSF55729">
    <property type="entry name" value="Acyl-CoA N-acyltransferases (Nat)"/>
    <property type="match status" value="1"/>
</dbReference>
<dbReference type="InterPro" id="IPR016181">
    <property type="entry name" value="Acyl_CoA_acyltransferase"/>
</dbReference>
<dbReference type="OrthoDB" id="6441960at2"/>
<accession>A0A2D0JTT2</accession>
<dbReference type="RefSeq" id="WP_099113483.1">
    <property type="nucleotide sequence ID" value="NZ_CAWNQI010000073.1"/>
</dbReference>
<proteinExistence type="predicted"/>
<organism evidence="1 2">
    <name type="scientific">Xenorhabdus miraniensis</name>
    <dbReference type="NCBI Taxonomy" id="351674"/>
    <lineage>
        <taxon>Bacteria</taxon>
        <taxon>Pseudomonadati</taxon>
        <taxon>Pseudomonadota</taxon>
        <taxon>Gammaproteobacteria</taxon>
        <taxon>Enterobacterales</taxon>
        <taxon>Morganellaceae</taxon>
        <taxon>Xenorhabdus</taxon>
    </lineage>
</organism>
<evidence type="ECO:0000313" key="1">
    <source>
        <dbReference type="EMBL" id="PHM49738.1"/>
    </source>
</evidence>